<accession>A0A8X6NCP0</accession>
<dbReference type="InterPro" id="IPR018492">
    <property type="entry name" value="Ribosomal_eL8/Nhp2"/>
</dbReference>
<dbReference type="PANTHER" id="PTHR23105">
    <property type="entry name" value="RIBOSOMAL PROTEIN L7AE FAMILY MEMBER"/>
    <property type="match status" value="1"/>
</dbReference>
<evidence type="ECO:0000256" key="3">
    <source>
        <dbReference type="SAM" id="MobiDB-lite"/>
    </source>
</evidence>
<dbReference type="InterPro" id="IPR004038">
    <property type="entry name" value="Ribosomal_eL8/eL30/eS12/Gad45"/>
</dbReference>
<dbReference type="GO" id="GO:1990904">
    <property type="term" value="C:ribonucleoprotein complex"/>
    <property type="evidence" value="ECO:0007669"/>
    <property type="project" value="UniProtKB-KW"/>
</dbReference>
<dbReference type="Proteomes" id="UP000887013">
    <property type="component" value="Unassembled WGS sequence"/>
</dbReference>
<evidence type="ECO:0000259" key="4">
    <source>
        <dbReference type="Pfam" id="PF01248"/>
    </source>
</evidence>
<feature type="compositionally biased region" description="Basic and acidic residues" evidence="3">
    <location>
        <begin position="1"/>
        <end position="18"/>
    </location>
</feature>
<protein>
    <recommendedName>
        <fullName evidence="4">Ribosomal protein eL8/eL30/eS12/Gadd45 domain-containing protein</fullName>
    </recommendedName>
</protein>
<dbReference type="EMBL" id="BMAW01102818">
    <property type="protein sequence ID" value="GFT06072.1"/>
    <property type="molecule type" value="Genomic_DNA"/>
</dbReference>
<keyword evidence="2" id="KW-0687">Ribonucleoprotein</keyword>
<keyword evidence="6" id="KW-1185">Reference proteome</keyword>
<reference evidence="5" key="1">
    <citation type="submission" date="2020-08" db="EMBL/GenBank/DDBJ databases">
        <title>Multicomponent nature underlies the extraordinary mechanical properties of spider dragline silk.</title>
        <authorList>
            <person name="Kono N."/>
            <person name="Nakamura H."/>
            <person name="Mori M."/>
            <person name="Yoshida Y."/>
            <person name="Ohtoshi R."/>
            <person name="Malay A.D."/>
            <person name="Moran D.A.P."/>
            <person name="Tomita M."/>
            <person name="Numata K."/>
            <person name="Arakawa K."/>
        </authorList>
    </citation>
    <scope>NUCLEOTIDE SEQUENCE</scope>
</reference>
<feature type="region of interest" description="Disordered" evidence="3">
    <location>
        <begin position="1"/>
        <end position="28"/>
    </location>
</feature>
<organism evidence="5 6">
    <name type="scientific">Nephila pilipes</name>
    <name type="common">Giant wood spider</name>
    <name type="synonym">Nephila maculata</name>
    <dbReference type="NCBI Taxonomy" id="299642"/>
    <lineage>
        <taxon>Eukaryota</taxon>
        <taxon>Metazoa</taxon>
        <taxon>Ecdysozoa</taxon>
        <taxon>Arthropoda</taxon>
        <taxon>Chelicerata</taxon>
        <taxon>Arachnida</taxon>
        <taxon>Araneae</taxon>
        <taxon>Araneomorphae</taxon>
        <taxon>Entelegynae</taxon>
        <taxon>Araneoidea</taxon>
        <taxon>Nephilidae</taxon>
        <taxon>Nephila</taxon>
    </lineage>
</organism>
<evidence type="ECO:0000256" key="1">
    <source>
        <dbReference type="ARBA" id="ARBA00007337"/>
    </source>
</evidence>
<name>A0A8X6NCP0_NEPPI</name>
<dbReference type="PRINTS" id="PR00881">
    <property type="entry name" value="L7ARS6FAMILY"/>
</dbReference>
<dbReference type="Gene3D" id="3.30.1330.30">
    <property type="match status" value="1"/>
</dbReference>
<dbReference type="AlphaFoldDB" id="A0A8X6NCP0"/>
<proteinExistence type="inferred from homology"/>
<dbReference type="SUPFAM" id="SSF55315">
    <property type="entry name" value="L30e-like"/>
    <property type="match status" value="1"/>
</dbReference>
<evidence type="ECO:0000256" key="2">
    <source>
        <dbReference type="ARBA" id="ARBA00023274"/>
    </source>
</evidence>
<dbReference type="Pfam" id="PF01248">
    <property type="entry name" value="Ribosomal_L7Ae"/>
    <property type="match status" value="1"/>
</dbReference>
<dbReference type="InterPro" id="IPR050257">
    <property type="entry name" value="eL8/uL1-like"/>
</dbReference>
<dbReference type="OrthoDB" id="5364946at2759"/>
<dbReference type="InterPro" id="IPR029064">
    <property type="entry name" value="Ribosomal_eL30-like_sf"/>
</dbReference>
<sequence>MGKSKKIEIENGDEDIKSADNSQMEGTPRLSYEQQVENAVAIAKPMANKKLAKKLYKLINKAAEHKTFIRFGLKDVQTNIRKGETGLVIFAGDVTPIDVFSHMPGVCEEKNIDYIYTPSKDDLGHAMGVKRNCVMILVKEHPDYKDLYDECKSRMKIITNSELIN</sequence>
<comment type="similarity">
    <text evidence="1">Belongs to the eukaryotic ribosomal protein eL8 family.</text>
</comment>
<evidence type="ECO:0000313" key="5">
    <source>
        <dbReference type="EMBL" id="GFT06072.1"/>
    </source>
</evidence>
<gene>
    <name evidence="5" type="primary">NHP2</name>
    <name evidence="5" type="ORF">NPIL_613751</name>
</gene>
<feature type="domain" description="Ribosomal protein eL8/eL30/eS12/Gadd45" evidence="4">
    <location>
        <begin position="54"/>
        <end position="147"/>
    </location>
</feature>
<evidence type="ECO:0000313" key="6">
    <source>
        <dbReference type="Proteomes" id="UP000887013"/>
    </source>
</evidence>
<dbReference type="GO" id="GO:0003723">
    <property type="term" value="F:RNA binding"/>
    <property type="evidence" value="ECO:0007669"/>
    <property type="project" value="InterPro"/>
</dbReference>
<comment type="caution">
    <text evidence="5">The sequence shown here is derived from an EMBL/GenBank/DDBJ whole genome shotgun (WGS) entry which is preliminary data.</text>
</comment>